<dbReference type="SMART" id="SM00382">
    <property type="entry name" value="AAA"/>
    <property type="match status" value="2"/>
</dbReference>
<dbReference type="GO" id="GO:0016887">
    <property type="term" value="F:ATP hydrolysis activity"/>
    <property type="evidence" value="ECO:0007669"/>
    <property type="project" value="InterPro"/>
</dbReference>
<dbReference type="SUPFAM" id="SSF54862">
    <property type="entry name" value="4Fe-4S ferredoxins"/>
    <property type="match status" value="1"/>
</dbReference>
<dbReference type="PROSITE" id="PS00211">
    <property type="entry name" value="ABC_TRANSPORTER_1"/>
    <property type="match status" value="1"/>
</dbReference>
<dbReference type="SUPFAM" id="SSF52540">
    <property type="entry name" value="P-loop containing nucleoside triphosphate hydrolases"/>
    <property type="match status" value="2"/>
</dbReference>
<gene>
    <name evidence="5" type="ORF">DSAG12_03732</name>
</gene>
<dbReference type="InterPro" id="IPR003593">
    <property type="entry name" value="AAA+_ATPase"/>
</dbReference>
<dbReference type="Gene3D" id="3.40.50.300">
    <property type="entry name" value="P-loop containing nucleotide triphosphate hydrolases"/>
    <property type="match status" value="2"/>
</dbReference>
<evidence type="ECO:0000313" key="5">
    <source>
        <dbReference type="EMBL" id="QEE17894.1"/>
    </source>
</evidence>
<dbReference type="OrthoDB" id="30658at2157"/>
<dbReference type="InterPro" id="IPR017871">
    <property type="entry name" value="ABC_transporter-like_CS"/>
</dbReference>
<proteinExistence type="predicted"/>
<feature type="domain" description="4Fe-4S ferredoxin-type" evidence="4">
    <location>
        <begin position="3"/>
        <end position="35"/>
    </location>
</feature>
<dbReference type="GeneID" id="41331700"/>
<feature type="domain" description="ABC transporter" evidence="3">
    <location>
        <begin position="96"/>
        <end position="346"/>
    </location>
</feature>
<keyword evidence="2" id="KW-0067">ATP-binding</keyword>
<dbReference type="InterPro" id="IPR017900">
    <property type="entry name" value="4Fe4S_Fe_S_CS"/>
</dbReference>
<dbReference type="KEGG" id="psyt:DSAG12_03732"/>
<evidence type="ECO:0000259" key="3">
    <source>
        <dbReference type="PROSITE" id="PS50893"/>
    </source>
</evidence>
<dbReference type="InterPro" id="IPR013283">
    <property type="entry name" value="RLI1"/>
</dbReference>
<dbReference type="Pfam" id="PF00037">
    <property type="entry name" value="Fer4"/>
    <property type="match status" value="1"/>
</dbReference>
<dbReference type="InterPro" id="IPR003439">
    <property type="entry name" value="ABC_transporter-like_ATP-bd"/>
</dbReference>
<keyword evidence="1" id="KW-0547">Nucleotide-binding</keyword>
<protein>
    <submittedName>
        <fullName evidence="5">Ribosome biogenesis/translation initiation ATPase RLI</fullName>
    </submittedName>
</protein>
<dbReference type="PROSITE" id="PS51379">
    <property type="entry name" value="4FE4S_FER_2"/>
    <property type="match status" value="2"/>
</dbReference>
<evidence type="ECO:0000259" key="4">
    <source>
        <dbReference type="PROSITE" id="PS51379"/>
    </source>
</evidence>
<reference evidence="5 6" key="2">
    <citation type="journal article" date="2024" name="Int. J. Syst. Evol. Microbiol.">
        <title>Promethearchaeum syntrophicum gen. nov., sp. nov., an anaerobic, obligately syntrophic archaeon, the first isolate of the lineage 'Asgard' archaea, and proposal of the new archaeal phylum Promethearchaeota phyl. nov. and kingdom Promethearchaeati regn. nov.</title>
        <authorList>
            <person name="Imachi H."/>
            <person name="Nobu M.K."/>
            <person name="Kato S."/>
            <person name="Takaki Y."/>
            <person name="Miyazaki M."/>
            <person name="Miyata M."/>
            <person name="Ogawara M."/>
            <person name="Saito Y."/>
            <person name="Sakai S."/>
            <person name="Tahara Y.O."/>
            <person name="Takano Y."/>
            <person name="Tasumi E."/>
            <person name="Uematsu K."/>
            <person name="Yoshimura T."/>
            <person name="Itoh T."/>
            <person name="Ohkuma M."/>
            <person name="Takai K."/>
        </authorList>
    </citation>
    <scope>NUCLEOTIDE SEQUENCE [LARGE SCALE GENOMIC DNA]</scope>
    <source>
        <strain evidence="5 6">MK-D1</strain>
    </source>
</reference>
<dbReference type="RefSeq" id="WP_147664773.1">
    <property type="nucleotide sequence ID" value="NZ_CP042905.2"/>
</dbReference>
<dbReference type="GO" id="GO:0016491">
    <property type="term" value="F:oxidoreductase activity"/>
    <property type="evidence" value="ECO:0007669"/>
    <property type="project" value="UniProtKB-ARBA"/>
</dbReference>
<reference evidence="5 6" key="1">
    <citation type="journal article" date="2020" name="Nature">
        <title>Isolation of an archaeon at the prokaryote-eukaryote interface.</title>
        <authorList>
            <person name="Imachi H."/>
            <person name="Nobu M.K."/>
            <person name="Nakahara N."/>
            <person name="Morono Y."/>
            <person name="Ogawara M."/>
            <person name="Takaki Y."/>
            <person name="Takano Y."/>
            <person name="Uematsu K."/>
            <person name="Ikuta T."/>
            <person name="Ito M."/>
            <person name="Matsui Y."/>
            <person name="Miyazaki M."/>
            <person name="Murata K."/>
            <person name="Saito Y."/>
            <person name="Sakai S."/>
            <person name="Song C."/>
            <person name="Tasumi E."/>
            <person name="Yamanaka Y."/>
            <person name="Yamaguchi T."/>
            <person name="Kamagata Y."/>
            <person name="Tamaki H."/>
            <person name="Takai K."/>
        </authorList>
    </citation>
    <scope>NUCLEOTIDE SEQUENCE [LARGE SCALE GENOMIC DNA]</scope>
    <source>
        <strain evidence="5 6">MK-D1</strain>
    </source>
</reference>
<dbReference type="AlphaFoldDB" id="A0A5B9DFJ1"/>
<organism evidence="5 6">
    <name type="scientific">Promethearchaeum syntrophicum</name>
    <dbReference type="NCBI Taxonomy" id="2594042"/>
    <lineage>
        <taxon>Archaea</taxon>
        <taxon>Promethearchaeati</taxon>
        <taxon>Promethearchaeota</taxon>
        <taxon>Promethearchaeia</taxon>
        <taxon>Promethearchaeales</taxon>
        <taxon>Promethearchaeaceae</taxon>
        <taxon>Promethearchaeum</taxon>
    </lineage>
</organism>
<dbReference type="NCBIfam" id="NF009945">
    <property type="entry name" value="PRK13409.1"/>
    <property type="match status" value="1"/>
</dbReference>
<name>A0A5B9DFJ1_9ARCH</name>
<dbReference type="Proteomes" id="UP000321408">
    <property type="component" value="Chromosome"/>
</dbReference>
<dbReference type="Pfam" id="PF00005">
    <property type="entry name" value="ABC_tran"/>
    <property type="match status" value="2"/>
</dbReference>
<evidence type="ECO:0000313" key="6">
    <source>
        <dbReference type="Proteomes" id="UP000321408"/>
    </source>
</evidence>
<dbReference type="PANTHER" id="PTHR19248">
    <property type="entry name" value="ATP-BINDING TRANSPORT PROTEIN-RELATED"/>
    <property type="match status" value="1"/>
</dbReference>
<dbReference type="PROSITE" id="PS00198">
    <property type="entry name" value="4FE4S_FER_1"/>
    <property type="match status" value="1"/>
</dbReference>
<dbReference type="InterPro" id="IPR027417">
    <property type="entry name" value="P-loop_NTPase"/>
</dbReference>
<feature type="domain" description="4Fe-4S ferredoxin-type" evidence="4">
    <location>
        <begin position="52"/>
        <end position="81"/>
    </location>
</feature>
<dbReference type="FunFam" id="3.40.50.300:FF:001546">
    <property type="entry name" value="RNase L inhibitor homolog"/>
    <property type="match status" value="1"/>
</dbReference>
<evidence type="ECO:0000256" key="2">
    <source>
        <dbReference type="ARBA" id="ARBA00022840"/>
    </source>
</evidence>
<dbReference type="InterPro" id="IPR017896">
    <property type="entry name" value="4Fe4S_Fe-S-bd"/>
</dbReference>
<accession>A0A5B9DFJ1</accession>
<dbReference type="PROSITE" id="PS50893">
    <property type="entry name" value="ABC_TRANSPORTER_2"/>
    <property type="match status" value="2"/>
</dbReference>
<dbReference type="GO" id="GO:0005524">
    <property type="term" value="F:ATP binding"/>
    <property type="evidence" value="ECO:0007669"/>
    <property type="project" value="UniProtKB-KW"/>
</dbReference>
<dbReference type="EMBL" id="CP042905">
    <property type="protein sequence ID" value="QEE17894.1"/>
    <property type="molecule type" value="Genomic_DNA"/>
</dbReference>
<feature type="domain" description="ABC transporter" evidence="3">
    <location>
        <begin position="378"/>
        <end position="593"/>
    </location>
</feature>
<keyword evidence="6" id="KW-1185">Reference proteome</keyword>
<sequence length="632" mass="72473">MKKIYLIDYDLCSLNSCGQPCVTKCPISISNQRKKQHHKKDEVPIRYKKSTDKMIIIDEFCIKCGICLNVCPRNAIYSIFLLDEPDEDLINHEYPLITENTKISIVPNEKNHGFRLFGLPTLFSGKVTGLCGPNGIGKSTVLNILSGNLKMNFGNTKDNELKWQDLLNHVKESEMRHHFQGIISGQRHIAYKQQVLKIFFEKYKQIKIKDILREQKHINDKFYNRIIENLDITAIADRYLDQCSGGELQRFAIASVLIQNADCYLIDEPCTFLDVKKRIKLAELLQDRARGFGSNTTYPILVVEHDLAILDYMSDVIHLFYGTPHDFGVMTRVQTTKNGINSYLNGFLKTENIQFRKKKIGFRRSVSDRSWDNARIFVDYEKLTKTFDGFQLIVGSGTIYEGEILGIVGENGTGKSTFAKIITGEIKPDENSIFKTINRYVSYKPQYITRDFNGSAKEFIMQTSQNYDFSEKMTLLLYSPLGVDKYFNTPVKELSGGQLQRLYIASCLAKRAELYILDEPSAYLDVEERLHISSVIRAVTKRNSATTIVIEHDIAIIDALSDRLLLFKGIPGKYGKTIGPLSKRDGMNEFLKILDITFRRDEETGRARINKKDSSIDKRQRSANEYFYAPRK</sequence>
<evidence type="ECO:0000256" key="1">
    <source>
        <dbReference type="ARBA" id="ARBA00022741"/>
    </source>
</evidence>